<organism evidence="2">
    <name type="scientific">Methyloraptor flagellatus</name>
    <dbReference type="NCBI Taxonomy" id="3162530"/>
    <lineage>
        <taxon>Bacteria</taxon>
        <taxon>Pseudomonadati</taxon>
        <taxon>Pseudomonadota</taxon>
        <taxon>Alphaproteobacteria</taxon>
        <taxon>Hyphomicrobiales</taxon>
        <taxon>Ancalomicrobiaceae</taxon>
        <taxon>Methyloraptor</taxon>
    </lineage>
</organism>
<keyword evidence="1" id="KW-1133">Transmembrane helix</keyword>
<keyword evidence="1" id="KW-0812">Transmembrane</keyword>
<evidence type="ECO:0000313" key="2">
    <source>
        <dbReference type="EMBL" id="XBY46596.1"/>
    </source>
</evidence>
<feature type="transmembrane region" description="Helical" evidence="1">
    <location>
        <begin position="24"/>
        <end position="45"/>
    </location>
</feature>
<protein>
    <submittedName>
        <fullName evidence="2">DUF6163 family protein</fullName>
    </submittedName>
</protein>
<gene>
    <name evidence="2" type="ORF">ABS361_10505</name>
</gene>
<feature type="transmembrane region" description="Helical" evidence="1">
    <location>
        <begin position="105"/>
        <end position="133"/>
    </location>
</feature>
<proteinExistence type="predicted"/>
<sequence length="151" mass="16657">MSDTSKTDGESEGRRFGFRLVLDIYTRLVAVVLLGYGLWAWASVIGATPDGIAPFLGLNAHQRAEVVFTAIVDPVAATGMWIGSPWGAVIWFFANLARVIVHTGFAHFFGWTTVTTGIQIGSILVYVVLVFLAEREDRIREAKRRSRRGTT</sequence>
<dbReference type="AlphaFoldDB" id="A0AAU7XFS1"/>
<dbReference type="Pfam" id="PF19660">
    <property type="entry name" value="DUF6163"/>
    <property type="match status" value="1"/>
</dbReference>
<reference evidence="2" key="1">
    <citation type="submission" date="2024-06" db="EMBL/GenBank/DDBJ databases">
        <title>Methylostella associata gen. nov., sp. nov., a novel Ancalomicrobiaceae-affiliated facultatively methylotrophic bacteria that feed on methanotrophs of the genus Methylococcus.</title>
        <authorList>
            <person name="Saltykova V."/>
            <person name="Danilova O.V."/>
            <person name="Oshkin I.Y."/>
            <person name="Belova S.E."/>
            <person name="Pimenov N.V."/>
            <person name="Dedysh S.N."/>
        </authorList>
    </citation>
    <scope>NUCLEOTIDE SEQUENCE</scope>
    <source>
        <strain evidence="2">S20</strain>
    </source>
</reference>
<dbReference type="KEGG" id="mflg:ABS361_10505"/>
<keyword evidence="1" id="KW-0472">Membrane</keyword>
<accession>A0AAU7XFS1</accession>
<evidence type="ECO:0000256" key="1">
    <source>
        <dbReference type="SAM" id="Phobius"/>
    </source>
</evidence>
<feature type="transmembrane region" description="Helical" evidence="1">
    <location>
        <begin position="66"/>
        <end position="93"/>
    </location>
</feature>
<dbReference type="RefSeq" id="WP_407051689.1">
    <property type="nucleotide sequence ID" value="NZ_CP158568.1"/>
</dbReference>
<name>A0AAU7XFS1_9HYPH</name>
<dbReference type="EMBL" id="CP158568">
    <property type="protein sequence ID" value="XBY46596.1"/>
    <property type="molecule type" value="Genomic_DNA"/>
</dbReference>
<dbReference type="InterPro" id="IPR046161">
    <property type="entry name" value="DUF6163"/>
</dbReference>